<keyword evidence="1" id="KW-0732">Signal</keyword>
<accession>A0A1F7SFL8</accession>
<dbReference type="SUPFAM" id="SSF56935">
    <property type="entry name" value="Porins"/>
    <property type="match status" value="1"/>
</dbReference>
<dbReference type="EMBL" id="MGDI01000034">
    <property type="protein sequence ID" value="OGL52028.1"/>
    <property type="molecule type" value="Genomic_DNA"/>
</dbReference>
<evidence type="ECO:0000313" key="3">
    <source>
        <dbReference type="Proteomes" id="UP000178082"/>
    </source>
</evidence>
<evidence type="ECO:0000313" key="2">
    <source>
        <dbReference type="EMBL" id="OGL52028.1"/>
    </source>
</evidence>
<gene>
    <name evidence="2" type="ORF">A3G31_04445</name>
</gene>
<dbReference type="InterPro" id="IPR023614">
    <property type="entry name" value="Porin_dom_sf"/>
</dbReference>
<evidence type="ECO:0008006" key="4">
    <source>
        <dbReference type="Google" id="ProtNLM"/>
    </source>
</evidence>
<dbReference type="AlphaFoldDB" id="A0A1F7SFL8"/>
<dbReference type="Proteomes" id="UP000178082">
    <property type="component" value="Unassembled WGS sequence"/>
</dbReference>
<reference evidence="2 3" key="1">
    <citation type="journal article" date="2016" name="Nat. Commun.">
        <title>Thousands of microbial genomes shed light on interconnected biogeochemical processes in an aquifer system.</title>
        <authorList>
            <person name="Anantharaman K."/>
            <person name="Brown C.T."/>
            <person name="Hug L.A."/>
            <person name="Sharon I."/>
            <person name="Castelle C.J."/>
            <person name="Probst A.J."/>
            <person name="Thomas B.C."/>
            <person name="Singh A."/>
            <person name="Wilkins M.J."/>
            <person name="Karaoz U."/>
            <person name="Brodie E.L."/>
            <person name="Williams K.H."/>
            <person name="Hubbard S.S."/>
            <person name="Banfield J.F."/>
        </authorList>
    </citation>
    <scope>NUCLEOTIDE SEQUENCE [LARGE SCALE GENOMIC DNA]</scope>
</reference>
<sequence length="413" mass="46989">MKFYIFILLVLLFSFPAYAEDVKLVGGGRLKLIDISMDALFAGGWSTMNDNTLQNIQGGGHDPRKRGFTVQNVELSFTGAVDPYVNGEAHIVYFLDPLTGETRVEMEEAFVTTSSLPYGLQVEAGHFFTEFGRINPRHPHQWHWQDQPIINTRFFGPDGMRGAGFRLGWLMPLPWFSELHFGLQNANGETMSSFLASEEFFDERPIGNRPFIEQEVKGLNDLVNLVRIDNSVDLSEDVTAKIGFSGLYGPNATGANGETIIYGADLVLKWRSAEQIRGWPFLILESEIMKRDYKAAAYFDDSDPFNVMNIQEETLKDWGFYTQILYGFTAGWAAGLRYEYATGSGESIGGRNNDSFRDDRSRFSPLLTWMPTEFSRFRIQYNYDRSEYLNDKEAHSVWLGIEFMYGAHPAHSF</sequence>
<evidence type="ECO:0000256" key="1">
    <source>
        <dbReference type="SAM" id="SignalP"/>
    </source>
</evidence>
<comment type="caution">
    <text evidence="2">The sequence shown here is derived from an EMBL/GenBank/DDBJ whole genome shotgun (WGS) entry which is preliminary data.</text>
</comment>
<feature type="chain" id="PRO_5009532365" description="Zinc-regulated TonB-dependent outer membrane receptor" evidence="1">
    <location>
        <begin position="20"/>
        <end position="413"/>
    </location>
</feature>
<protein>
    <recommendedName>
        <fullName evidence="4">Zinc-regulated TonB-dependent outer membrane receptor</fullName>
    </recommendedName>
</protein>
<name>A0A1F7SFL8_9BACT</name>
<dbReference type="STRING" id="1817883.A3G31_04445"/>
<organism evidence="2 3">
    <name type="scientific">Candidatus Schekmanbacteria bacterium RIFCSPLOWO2_12_FULL_38_15</name>
    <dbReference type="NCBI Taxonomy" id="1817883"/>
    <lineage>
        <taxon>Bacteria</taxon>
        <taxon>Candidatus Schekmaniibacteriota</taxon>
    </lineage>
</organism>
<dbReference type="Gene3D" id="2.40.160.10">
    <property type="entry name" value="Porin"/>
    <property type="match status" value="1"/>
</dbReference>
<feature type="signal peptide" evidence="1">
    <location>
        <begin position="1"/>
        <end position="19"/>
    </location>
</feature>
<proteinExistence type="predicted"/>